<comment type="caution">
    <text evidence="1">The sequence shown here is derived from an EMBL/GenBank/DDBJ whole genome shotgun (WGS) entry which is preliminary data.</text>
</comment>
<organism evidence="1 2">
    <name type="scientific">Discina gigas</name>
    <dbReference type="NCBI Taxonomy" id="1032678"/>
    <lineage>
        <taxon>Eukaryota</taxon>
        <taxon>Fungi</taxon>
        <taxon>Dikarya</taxon>
        <taxon>Ascomycota</taxon>
        <taxon>Pezizomycotina</taxon>
        <taxon>Pezizomycetes</taxon>
        <taxon>Pezizales</taxon>
        <taxon>Discinaceae</taxon>
        <taxon>Discina</taxon>
    </lineage>
</organism>
<keyword evidence="2" id="KW-1185">Reference proteome</keyword>
<evidence type="ECO:0008006" key="3">
    <source>
        <dbReference type="Google" id="ProtNLM"/>
    </source>
</evidence>
<gene>
    <name evidence="1" type="ORF">Q9L58_007821</name>
</gene>
<evidence type="ECO:0000313" key="1">
    <source>
        <dbReference type="EMBL" id="KAL0633268.1"/>
    </source>
</evidence>
<name>A0ABR3GBE0_9PEZI</name>
<sequence>MKTIFLGLLGQQPTTPGTLSGNHTDFILSIDGKPYTTDPTMFQRRSIKRRRRDEIVEGLKRRFRKVRTSIIEEGSWYNVEAVAVKTGEETFVEAGAEEKELGRLDDDEIVCRMELLRQELESKRGELFNRVAKRGRWDWSVPVIVFEDREYGIEKPKGVNELCALPAEIRWKVYMECEINAIGRLARVCRTIHDEITIREDVPIERRLRLLTRAVFNERGEVISRLKGLREMRDREVEILVNRVEDDESIDSLNLVLELSSRSQSRRLHGRRILRVIERGEIAESPMEYFDTM</sequence>
<dbReference type="EMBL" id="JBBBZM010000131">
    <property type="protein sequence ID" value="KAL0633268.1"/>
    <property type="molecule type" value="Genomic_DNA"/>
</dbReference>
<protein>
    <recommendedName>
        <fullName evidence="3">F-box domain-containing protein</fullName>
    </recommendedName>
</protein>
<accession>A0ABR3GBE0</accession>
<dbReference type="Proteomes" id="UP001447188">
    <property type="component" value="Unassembled WGS sequence"/>
</dbReference>
<evidence type="ECO:0000313" key="2">
    <source>
        <dbReference type="Proteomes" id="UP001447188"/>
    </source>
</evidence>
<proteinExistence type="predicted"/>
<reference evidence="1 2" key="1">
    <citation type="submission" date="2024-02" db="EMBL/GenBank/DDBJ databases">
        <title>Discinaceae phylogenomics.</title>
        <authorList>
            <person name="Dirks A.C."/>
            <person name="James T.Y."/>
        </authorList>
    </citation>
    <scope>NUCLEOTIDE SEQUENCE [LARGE SCALE GENOMIC DNA]</scope>
    <source>
        <strain evidence="1 2">ACD0624</strain>
    </source>
</reference>